<dbReference type="Proteomes" id="UP001221757">
    <property type="component" value="Unassembled WGS sequence"/>
</dbReference>
<feature type="transmembrane region" description="Helical" evidence="1">
    <location>
        <begin position="43"/>
        <end position="63"/>
    </location>
</feature>
<keyword evidence="3" id="KW-1185">Reference proteome</keyword>
<comment type="caution">
    <text evidence="2">The sequence shown here is derived from an EMBL/GenBank/DDBJ whole genome shotgun (WGS) entry which is preliminary data.</text>
</comment>
<feature type="transmembrane region" description="Helical" evidence="1">
    <location>
        <begin position="150"/>
        <end position="167"/>
    </location>
</feature>
<proteinExistence type="predicted"/>
<feature type="non-terminal residue" evidence="2">
    <location>
        <position position="1"/>
    </location>
</feature>
<keyword evidence="1" id="KW-1133">Transmembrane helix</keyword>
<keyword evidence="1" id="KW-0812">Transmembrane</keyword>
<feature type="non-terminal residue" evidence="2">
    <location>
        <position position="172"/>
    </location>
</feature>
<feature type="transmembrane region" description="Helical" evidence="1">
    <location>
        <begin position="6"/>
        <end position="22"/>
    </location>
</feature>
<accession>A0AAD7GQ19</accession>
<dbReference type="AlphaFoldDB" id="A0AAD7GQ19"/>
<organism evidence="2 3">
    <name type="scientific">Mycena rosella</name>
    <name type="common">Pink bonnet</name>
    <name type="synonym">Agaricus rosellus</name>
    <dbReference type="NCBI Taxonomy" id="1033263"/>
    <lineage>
        <taxon>Eukaryota</taxon>
        <taxon>Fungi</taxon>
        <taxon>Dikarya</taxon>
        <taxon>Basidiomycota</taxon>
        <taxon>Agaricomycotina</taxon>
        <taxon>Agaricomycetes</taxon>
        <taxon>Agaricomycetidae</taxon>
        <taxon>Agaricales</taxon>
        <taxon>Marasmiineae</taxon>
        <taxon>Mycenaceae</taxon>
        <taxon>Mycena</taxon>
    </lineage>
</organism>
<evidence type="ECO:0000313" key="2">
    <source>
        <dbReference type="EMBL" id="KAJ7700382.1"/>
    </source>
</evidence>
<dbReference type="PANTHER" id="PTHR35043:SF7">
    <property type="entry name" value="TRANSCRIPTION FACTOR DOMAIN-CONTAINING PROTEIN"/>
    <property type="match status" value="1"/>
</dbReference>
<reference evidence="2" key="1">
    <citation type="submission" date="2023-03" db="EMBL/GenBank/DDBJ databases">
        <title>Massive genome expansion in bonnet fungi (Mycena s.s.) driven by repeated elements and novel gene families across ecological guilds.</title>
        <authorList>
            <consortium name="Lawrence Berkeley National Laboratory"/>
            <person name="Harder C.B."/>
            <person name="Miyauchi S."/>
            <person name="Viragh M."/>
            <person name="Kuo A."/>
            <person name="Thoen E."/>
            <person name="Andreopoulos B."/>
            <person name="Lu D."/>
            <person name="Skrede I."/>
            <person name="Drula E."/>
            <person name="Henrissat B."/>
            <person name="Morin E."/>
            <person name="Kohler A."/>
            <person name="Barry K."/>
            <person name="LaButti K."/>
            <person name="Morin E."/>
            <person name="Salamov A."/>
            <person name="Lipzen A."/>
            <person name="Mereny Z."/>
            <person name="Hegedus B."/>
            <person name="Baldrian P."/>
            <person name="Stursova M."/>
            <person name="Weitz H."/>
            <person name="Taylor A."/>
            <person name="Grigoriev I.V."/>
            <person name="Nagy L.G."/>
            <person name="Martin F."/>
            <person name="Kauserud H."/>
        </authorList>
    </citation>
    <scope>NUCLEOTIDE SEQUENCE</scope>
    <source>
        <strain evidence="2">CBHHK067</strain>
    </source>
</reference>
<evidence type="ECO:0000256" key="1">
    <source>
        <dbReference type="SAM" id="Phobius"/>
    </source>
</evidence>
<gene>
    <name evidence="2" type="ORF">B0H17DRAFT_890771</name>
</gene>
<keyword evidence="1" id="KW-0472">Membrane</keyword>
<dbReference type="PANTHER" id="PTHR35043">
    <property type="entry name" value="TRANSCRIPTION FACTOR DOMAIN-CONTAINING PROTEIN"/>
    <property type="match status" value="1"/>
</dbReference>
<protein>
    <submittedName>
        <fullName evidence="2">Uncharacterized protein</fullName>
    </submittedName>
</protein>
<evidence type="ECO:0000313" key="3">
    <source>
        <dbReference type="Proteomes" id="UP001221757"/>
    </source>
</evidence>
<sequence>RKLFDIVWGCLTTIFACTWVSMHPNVPPPDQSWLAHLWRRLKMMLIAVLAPEVIVGFAARQWLVARSFSKGTYVRLAVILRTDIPARVEFNVSTTHGFFFCMGGFLTNIIDKSKGDVFSKGVALAQALWFVIQCLARIHQHLPVTELEVATLAFAVVNVFVWLLWWAKPLHV</sequence>
<feature type="transmembrane region" description="Helical" evidence="1">
    <location>
        <begin position="90"/>
        <end position="110"/>
    </location>
</feature>
<name>A0AAD7GQ19_MYCRO</name>
<dbReference type="EMBL" id="JARKIE010000020">
    <property type="protein sequence ID" value="KAJ7700382.1"/>
    <property type="molecule type" value="Genomic_DNA"/>
</dbReference>